<keyword evidence="2" id="KW-1185">Reference proteome</keyword>
<comment type="caution">
    <text evidence="1">The sequence shown here is derived from an EMBL/GenBank/DDBJ whole genome shotgun (WGS) entry which is preliminary data.</text>
</comment>
<evidence type="ECO:0000313" key="2">
    <source>
        <dbReference type="Proteomes" id="UP000805193"/>
    </source>
</evidence>
<name>A0AC60NTF3_IXOPE</name>
<dbReference type="Proteomes" id="UP000805193">
    <property type="component" value="Unassembled WGS sequence"/>
</dbReference>
<reference evidence="1 2" key="1">
    <citation type="journal article" date="2020" name="Cell">
        <title>Large-Scale Comparative Analyses of Tick Genomes Elucidate Their Genetic Diversity and Vector Capacities.</title>
        <authorList>
            <consortium name="Tick Genome and Microbiome Consortium (TIGMIC)"/>
            <person name="Jia N."/>
            <person name="Wang J."/>
            <person name="Shi W."/>
            <person name="Du L."/>
            <person name="Sun Y."/>
            <person name="Zhan W."/>
            <person name="Jiang J.F."/>
            <person name="Wang Q."/>
            <person name="Zhang B."/>
            <person name="Ji P."/>
            <person name="Bell-Sakyi L."/>
            <person name="Cui X.M."/>
            <person name="Yuan T.T."/>
            <person name="Jiang B.G."/>
            <person name="Yang W.F."/>
            <person name="Lam T.T."/>
            <person name="Chang Q.C."/>
            <person name="Ding S.J."/>
            <person name="Wang X.J."/>
            <person name="Zhu J.G."/>
            <person name="Ruan X.D."/>
            <person name="Zhao L."/>
            <person name="Wei J.T."/>
            <person name="Ye R.Z."/>
            <person name="Que T.C."/>
            <person name="Du C.H."/>
            <person name="Zhou Y.H."/>
            <person name="Cheng J.X."/>
            <person name="Dai P.F."/>
            <person name="Guo W.B."/>
            <person name="Han X.H."/>
            <person name="Huang E.J."/>
            <person name="Li L.F."/>
            <person name="Wei W."/>
            <person name="Gao Y.C."/>
            <person name="Liu J.Z."/>
            <person name="Shao H.Z."/>
            <person name="Wang X."/>
            <person name="Wang C.C."/>
            <person name="Yang T.C."/>
            <person name="Huo Q.B."/>
            <person name="Li W."/>
            <person name="Chen H.Y."/>
            <person name="Chen S.E."/>
            <person name="Zhou L.G."/>
            <person name="Ni X.B."/>
            <person name="Tian J.H."/>
            <person name="Sheng Y."/>
            <person name="Liu T."/>
            <person name="Pan Y.S."/>
            <person name="Xia L.Y."/>
            <person name="Li J."/>
            <person name="Zhao F."/>
            <person name="Cao W.C."/>
        </authorList>
    </citation>
    <scope>NUCLEOTIDE SEQUENCE [LARGE SCALE GENOMIC DNA]</scope>
    <source>
        <strain evidence="1">Iper-2018</strain>
    </source>
</reference>
<evidence type="ECO:0000313" key="1">
    <source>
        <dbReference type="EMBL" id="KAG0410423.1"/>
    </source>
</evidence>
<gene>
    <name evidence="1" type="ORF">HPB47_012465</name>
</gene>
<accession>A0AC60NTF3</accession>
<dbReference type="EMBL" id="JABSTQ010011522">
    <property type="protein sequence ID" value="KAG0410423.1"/>
    <property type="molecule type" value="Genomic_DNA"/>
</dbReference>
<sequence length="256" mass="27768">MIFNEVTYNESVVSLGQRSAAVSRRPIIGPSTTSKFVRYLGASRSGDPSGHKLGLNLLLSSGQDPGERFEHLLSLVGPLLLKQATLWRTPIAPAERLSLTIRYLAHGASQAICSTSYRIGRSTTSGIIRDTCLALQKVLDPLHRPAFEETLEAIVWACVNLHNHLRVCYESEQGERCYCPVGYANQEAASGAVTGGQWRTDAAGSTALSDVGRVSSNNASDTNKAVRDKFIRYFCSSQGEVPCQYNVVFKGSAPES</sequence>
<protein>
    <submittedName>
        <fullName evidence="1">Uncharacterized protein</fullName>
    </submittedName>
</protein>
<organism evidence="1 2">
    <name type="scientific">Ixodes persulcatus</name>
    <name type="common">Taiga tick</name>
    <dbReference type="NCBI Taxonomy" id="34615"/>
    <lineage>
        <taxon>Eukaryota</taxon>
        <taxon>Metazoa</taxon>
        <taxon>Ecdysozoa</taxon>
        <taxon>Arthropoda</taxon>
        <taxon>Chelicerata</taxon>
        <taxon>Arachnida</taxon>
        <taxon>Acari</taxon>
        <taxon>Parasitiformes</taxon>
        <taxon>Ixodida</taxon>
        <taxon>Ixodoidea</taxon>
        <taxon>Ixodidae</taxon>
        <taxon>Ixodinae</taxon>
        <taxon>Ixodes</taxon>
    </lineage>
</organism>
<proteinExistence type="predicted"/>